<keyword evidence="3 6" id="KW-0808">Transferase</keyword>
<dbReference type="GO" id="GO:0030170">
    <property type="term" value="F:pyridoxal phosphate binding"/>
    <property type="evidence" value="ECO:0007669"/>
    <property type="project" value="InterPro"/>
</dbReference>
<dbReference type="EC" id="2.5.1.-" evidence="6"/>
<dbReference type="GO" id="GO:0006535">
    <property type="term" value="P:cysteine biosynthetic process from serine"/>
    <property type="evidence" value="ECO:0007669"/>
    <property type="project" value="TreeGrafter"/>
</dbReference>
<comment type="cofactor">
    <cofactor evidence="1">
        <name>pyridoxal 5'-phosphate</name>
        <dbReference type="ChEBI" id="CHEBI:597326"/>
    </cofactor>
</comment>
<accession>A0A5J4PXF2</accession>
<keyword evidence="5" id="KW-0472">Membrane</keyword>
<dbReference type="GO" id="GO:0003961">
    <property type="term" value="F:O-acetylhomoserine aminocarboxypropyltransferase activity"/>
    <property type="evidence" value="ECO:0007669"/>
    <property type="project" value="TreeGrafter"/>
</dbReference>
<dbReference type="SUPFAM" id="SSF53383">
    <property type="entry name" value="PLP-dependent transferases"/>
    <property type="match status" value="1"/>
</dbReference>
<feature type="transmembrane region" description="Helical" evidence="5">
    <location>
        <begin position="16"/>
        <end position="37"/>
    </location>
</feature>
<dbReference type="PANTHER" id="PTHR43797">
    <property type="entry name" value="HOMOCYSTEINE/CYSTEINE SYNTHASE"/>
    <property type="match status" value="1"/>
</dbReference>
<dbReference type="Gene3D" id="3.90.1150.10">
    <property type="entry name" value="Aspartate Aminotransferase, domain 1"/>
    <property type="match status" value="1"/>
</dbReference>
<gene>
    <name evidence="6" type="ORF">EZS27_035141</name>
</gene>
<dbReference type="InterPro" id="IPR015422">
    <property type="entry name" value="PyrdxlP-dep_Trfase_small"/>
</dbReference>
<dbReference type="AlphaFoldDB" id="A0A5J4PXF2"/>
<sequence>MDTFPAFPFTGRIRSFYLALLGAALSPFNAYLILLGIETLSERVKKQSESALQIATFLKHHPRVAWVSHSGLPGSKYKELT</sequence>
<dbReference type="InterPro" id="IPR000277">
    <property type="entry name" value="Cys/Met-Metab_PyrdxlP-dep_enz"/>
</dbReference>
<keyword evidence="5" id="KW-1133">Transmembrane helix</keyword>
<protein>
    <submittedName>
        <fullName evidence="6">O-succinylhomoserine sulfhydrylase</fullName>
        <ecNumber evidence="6">2.5.1.-</ecNumber>
    </submittedName>
</protein>
<name>A0A5J4PXF2_9ZZZZ</name>
<feature type="non-terminal residue" evidence="6">
    <location>
        <position position="81"/>
    </location>
</feature>
<evidence type="ECO:0000256" key="4">
    <source>
        <dbReference type="ARBA" id="ARBA00022898"/>
    </source>
</evidence>
<dbReference type="Pfam" id="PF01053">
    <property type="entry name" value="Cys_Met_Meta_PP"/>
    <property type="match status" value="1"/>
</dbReference>
<evidence type="ECO:0000256" key="2">
    <source>
        <dbReference type="ARBA" id="ARBA00009077"/>
    </source>
</evidence>
<evidence type="ECO:0000256" key="3">
    <source>
        <dbReference type="ARBA" id="ARBA00022679"/>
    </source>
</evidence>
<evidence type="ECO:0000313" key="6">
    <source>
        <dbReference type="EMBL" id="KAA6314205.1"/>
    </source>
</evidence>
<organism evidence="6">
    <name type="scientific">termite gut metagenome</name>
    <dbReference type="NCBI Taxonomy" id="433724"/>
    <lineage>
        <taxon>unclassified sequences</taxon>
        <taxon>metagenomes</taxon>
        <taxon>organismal metagenomes</taxon>
    </lineage>
</organism>
<dbReference type="GO" id="GO:0005737">
    <property type="term" value="C:cytoplasm"/>
    <property type="evidence" value="ECO:0007669"/>
    <property type="project" value="TreeGrafter"/>
</dbReference>
<dbReference type="GO" id="GO:0019346">
    <property type="term" value="P:transsulfuration"/>
    <property type="evidence" value="ECO:0007669"/>
    <property type="project" value="InterPro"/>
</dbReference>
<evidence type="ECO:0000256" key="1">
    <source>
        <dbReference type="ARBA" id="ARBA00001933"/>
    </source>
</evidence>
<dbReference type="PANTHER" id="PTHR43797:SF2">
    <property type="entry name" value="HOMOCYSTEINE_CYSTEINE SYNTHASE"/>
    <property type="match status" value="1"/>
</dbReference>
<dbReference type="InterPro" id="IPR015424">
    <property type="entry name" value="PyrdxlP-dep_Trfase"/>
</dbReference>
<dbReference type="EMBL" id="SNRY01005747">
    <property type="protein sequence ID" value="KAA6314205.1"/>
    <property type="molecule type" value="Genomic_DNA"/>
</dbReference>
<comment type="caution">
    <text evidence="6">The sequence shown here is derived from an EMBL/GenBank/DDBJ whole genome shotgun (WGS) entry which is preliminary data.</text>
</comment>
<dbReference type="InterPro" id="IPR006235">
    <property type="entry name" value="OAc-hSer/O-AcSer_sulfhydrylase"/>
</dbReference>
<dbReference type="GO" id="GO:0071269">
    <property type="term" value="P:L-homocysteine biosynthetic process"/>
    <property type="evidence" value="ECO:0007669"/>
    <property type="project" value="TreeGrafter"/>
</dbReference>
<evidence type="ECO:0000256" key="5">
    <source>
        <dbReference type="SAM" id="Phobius"/>
    </source>
</evidence>
<reference evidence="6" key="1">
    <citation type="submission" date="2019-03" db="EMBL/GenBank/DDBJ databases">
        <title>Single cell metagenomics reveals metabolic interactions within the superorganism composed of flagellate Streblomastix strix and complex community of Bacteroidetes bacteria on its surface.</title>
        <authorList>
            <person name="Treitli S.C."/>
            <person name="Kolisko M."/>
            <person name="Husnik F."/>
            <person name="Keeling P."/>
            <person name="Hampl V."/>
        </authorList>
    </citation>
    <scope>NUCLEOTIDE SEQUENCE</scope>
    <source>
        <strain evidence="6">STM</strain>
    </source>
</reference>
<keyword evidence="4" id="KW-0663">Pyridoxal phosphate</keyword>
<comment type="similarity">
    <text evidence="2">Belongs to the trans-sulfuration enzymes family.</text>
</comment>
<dbReference type="GO" id="GO:0004124">
    <property type="term" value="F:cysteine synthase activity"/>
    <property type="evidence" value="ECO:0007669"/>
    <property type="project" value="TreeGrafter"/>
</dbReference>
<keyword evidence="5" id="KW-0812">Transmembrane</keyword>
<proteinExistence type="inferred from homology"/>